<comment type="similarity">
    <text evidence="2">Belongs to the RmuC family.</text>
</comment>
<keyword evidence="7" id="KW-1185">Reference proteome</keyword>
<keyword evidence="5" id="KW-0812">Transmembrane</keyword>
<dbReference type="SUPFAM" id="SSF58113">
    <property type="entry name" value="Apolipoprotein A-I"/>
    <property type="match status" value="1"/>
</dbReference>
<dbReference type="InterPro" id="IPR003798">
    <property type="entry name" value="DNA_recombination_RmuC"/>
</dbReference>
<proteinExistence type="inferred from homology"/>
<keyword evidence="4" id="KW-0233">DNA recombination</keyword>
<evidence type="ECO:0000256" key="1">
    <source>
        <dbReference type="ARBA" id="ARBA00003416"/>
    </source>
</evidence>
<gene>
    <name evidence="6" type="primary">rmuC</name>
    <name evidence="6" type="ORF">J3U87_33785</name>
</gene>
<dbReference type="Proteomes" id="UP000663929">
    <property type="component" value="Chromosome"/>
</dbReference>
<feature type="transmembrane region" description="Helical" evidence="5">
    <location>
        <begin position="6"/>
        <end position="26"/>
    </location>
</feature>
<keyword evidence="5" id="KW-1133">Transmembrane helix</keyword>
<evidence type="ECO:0000256" key="3">
    <source>
        <dbReference type="ARBA" id="ARBA00023054"/>
    </source>
</evidence>
<reference evidence="6" key="1">
    <citation type="submission" date="2021-03" db="EMBL/GenBank/DDBJ databases">
        <title>Acanthopleuribacteraceae sp. M133.</title>
        <authorList>
            <person name="Wang G."/>
        </authorList>
    </citation>
    <scope>NUCLEOTIDE SEQUENCE</scope>
    <source>
        <strain evidence="6">M133</strain>
    </source>
</reference>
<keyword evidence="5" id="KW-0472">Membrane</keyword>
<evidence type="ECO:0000313" key="7">
    <source>
        <dbReference type="Proteomes" id="UP000663929"/>
    </source>
</evidence>
<evidence type="ECO:0000256" key="2">
    <source>
        <dbReference type="ARBA" id="ARBA00009840"/>
    </source>
</evidence>
<dbReference type="PANTHER" id="PTHR30563:SF0">
    <property type="entry name" value="DNA RECOMBINATION PROTEIN RMUC"/>
    <property type="match status" value="1"/>
</dbReference>
<dbReference type="RefSeq" id="WP_237380402.1">
    <property type="nucleotide sequence ID" value="NZ_CP071793.1"/>
</dbReference>
<dbReference type="Pfam" id="PF02646">
    <property type="entry name" value="RmuC"/>
    <property type="match status" value="1"/>
</dbReference>
<sequence length="516" mass="58634">MSEALLYITLFGTISIFILLIILHFLTSKMHQNIEKIIHSELRSGREESRTTGKELREEVSRTIDLITNSASISENRILSNLKDLFEITLNQLKDNTNTSKTSMDQITNTVEIQIKEVQNTNKAKLSEIRQEISTSLNQNNDAFLKMSDQIVKNQHIRLEGMTNQIKALSESLQADLERVRKTLDDRVRNLQDGNEKKLEEMRKTVNEKLQDNLNKRLGESFKMVSDRLEAVHQGLGEMQNLATGVGDLKRVLTNVKARGTWAEIQLGTILEQVLTPEQYEKNVCIKQHSSERVEFAIKLPGPTDDPENQLWLPIDSKFPQEDYLRLQEAAENGSLEIVQEATKSLVRTIENSAKDIHSKYINPPDTTDFAIMFLATEGLNSEILRQPNLVEKLQQEYRIVIAGPTTLIAILNSLRLGFQTLAIQKRASEVWRVLAAVKTEFKKFDNTLLKVKRQLQTASNTIDETGVRTRALERKLRSVEQLPENEASQLRDLASDSGLFKDTLKDTGIDDVVSV</sequence>
<organism evidence="6 7">
    <name type="scientific">Sulfidibacter corallicola</name>
    <dbReference type="NCBI Taxonomy" id="2818388"/>
    <lineage>
        <taxon>Bacteria</taxon>
        <taxon>Pseudomonadati</taxon>
        <taxon>Acidobacteriota</taxon>
        <taxon>Holophagae</taxon>
        <taxon>Acanthopleuribacterales</taxon>
        <taxon>Acanthopleuribacteraceae</taxon>
        <taxon>Sulfidibacter</taxon>
    </lineage>
</organism>
<evidence type="ECO:0000256" key="4">
    <source>
        <dbReference type="ARBA" id="ARBA00023172"/>
    </source>
</evidence>
<dbReference type="GO" id="GO:0006310">
    <property type="term" value="P:DNA recombination"/>
    <property type="evidence" value="ECO:0007669"/>
    <property type="project" value="UniProtKB-KW"/>
</dbReference>
<evidence type="ECO:0000256" key="5">
    <source>
        <dbReference type="SAM" id="Phobius"/>
    </source>
</evidence>
<keyword evidence="3" id="KW-0175">Coiled coil</keyword>
<accession>A0A8A4TLZ2</accession>
<dbReference type="AlphaFoldDB" id="A0A8A4TLZ2"/>
<evidence type="ECO:0000313" key="6">
    <source>
        <dbReference type="EMBL" id="QTD50583.1"/>
    </source>
</evidence>
<protein>
    <submittedName>
        <fullName evidence="6">DNA recombination protein RmuC</fullName>
    </submittedName>
</protein>
<dbReference type="Gene3D" id="1.20.120.20">
    <property type="entry name" value="Apolipoprotein"/>
    <property type="match status" value="1"/>
</dbReference>
<dbReference type="KEGG" id="scor:J3U87_33785"/>
<dbReference type="PANTHER" id="PTHR30563">
    <property type="entry name" value="DNA RECOMBINATION PROTEIN RMUC"/>
    <property type="match status" value="1"/>
</dbReference>
<dbReference type="EMBL" id="CP071793">
    <property type="protein sequence ID" value="QTD50583.1"/>
    <property type="molecule type" value="Genomic_DNA"/>
</dbReference>
<name>A0A8A4TLZ2_SULCO</name>
<comment type="function">
    <text evidence="1">Involved in DNA recombination.</text>
</comment>